<evidence type="ECO:0000313" key="19">
    <source>
        <dbReference type="Proteomes" id="UP000287033"/>
    </source>
</evidence>
<evidence type="ECO:0000256" key="12">
    <source>
        <dbReference type="ARBA" id="ARBA00023157"/>
    </source>
</evidence>
<comment type="similarity">
    <text evidence="3">Belongs to the nectin family.</text>
</comment>
<gene>
    <name evidence="18" type="ORF">chiPu_0004616</name>
</gene>
<keyword evidence="10 15" id="KW-1133">Transmembrane helix</keyword>
<dbReference type="PANTHER" id="PTHR23277">
    <property type="entry name" value="NECTIN-RELATED"/>
    <property type="match status" value="1"/>
</dbReference>
<keyword evidence="9" id="KW-0965">Cell junction</keyword>
<evidence type="ECO:0000256" key="11">
    <source>
        <dbReference type="ARBA" id="ARBA00023136"/>
    </source>
</evidence>
<keyword evidence="8" id="KW-0130">Cell adhesion</keyword>
<comment type="caution">
    <text evidence="18">The sequence shown here is derived from an EMBL/GenBank/DDBJ whole genome shotgun (WGS) entry which is preliminary data.</text>
</comment>
<keyword evidence="11 15" id="KW-0472">Membrane</keyword>
<evidence type="ECO:0000256" key="1">
    <source>
        <dbReference type="ARBA" id="ARBA00004251"/>
    </source>
</evidence>
<keyword evidence="19" id="KW-1185">Reference proteome</keyword>
<dbReference type="Pfam" id="PF13927">
    <property type="entry name" value="Ig_3"/>
    <property type="match status" value="1"/>
</dbReference>
<dbReference type="SMART" id="SM00409">
    <property type="entry name" value="IG"/>
    <property type="match status" value="3"/>
</dbReference>
<dbReference type="Pfam" id="PF08205">
    <property type="entry name" value="C2-set_2"/>
    <property type="match status" value="1"/>
</dbReference>
<keyword evidence="13" id="KW-0325">Glycoprotein</keyword>
<accession>A0A401S745</accession>
<feature type="compositionally biased region" description="Low complexity" evidence="14">
    <location>
        <begin position="335"/>
        <end position="348"/>
    </location>
</feature>
<dbReference type="Gene3D" id="2.60.40.10">
    <property type="entry name" value="Immunoglobulins"/>
    <property type="match status" value="3"/>
</dbReference>
<dbReference type="InterPro" id="IPR013106">
    <property type="entry name" value="Ig_V-set"/>
</dbReference>
<evidence type="ECO:0000259" key="17">
    <source>
        <dbReference type="PROSITE" id="PS50835"/>
    </source>
</evidence>
<dbReference type="InterPro" id="IPR013783">
    <property type="entry name" value="Ig-like_fold"/>
</dbReference>
<keyword evidence="12" id="KW-1015">Disulfide bond</keyword>
<dbReference type="STRING" id="137246.A0A401S745"/>
<feature type="domain" description="Ig-like" evidence="17">
    <location>
        <begin position="245"/>
        <end position="332"/>
    </location>
</feature>
<feature type="region of interest" description="Disordered" evidence="14">
    <location>
        <begin position="335"/>
        <end position="354"/>
    </location>
</feature>
<feature type="compositionally biased region" description="Basic and acidic residues" evidence="14">
    <location>
        <begin position="439"/>
        <end position="457"/>
    </location>
</feature>
<dbReference type="GO" id="GO:0005886">
    <property type="term" value="C:plasma membrane"/>
    <property type="evidence" value="ECO:0007669"/>
    <property type="project" value="UniProtKB-SubCell"/>
</dbReference>
<dbReference type="GO" id="GO:0007156">
    <property type="term" value="P:homophilic cell adhesion via plasma membrane adhesion molecules"/>
    <property type="evidence" value="ECO:0007669"/>
    <property type="project" value="TreeGrafter"/>
</dbReference>
<dbReference type="InterPro" id="IPR007110">
    <property type="entry name" value="Ig-like_dom"/>
</dbReference>
<dbReference type="FunFam" id="2.60.40.10:FF:000304">
    <property type="entry name" value="Nectin cell adhesion molecule 1"/>
    <property type="match status" value="1"/>
</dbReference>
<feature type="compositionally biased region" description="Acidic residues" evidence="14">
    <location>
        <begin position="463"/>
        <end position="473"/>
    </location>
</feature>
<evidence type="ECO:0000256" key="3">
    <source>
        <dbReference type="ARBA" id="ARBA00007810"/>
    </source>
</evidence>
<evidence type="ECO:0000313" key="18">
    <source>
        <dbReference type="EMBL" id="GCC26201.1"/>
    </source>
</evidence>
<evidence type="ECO:0000256" key="16">
    <source>
        <dbReference type="SAM" id="SignalP"/>
    </source>
</evidence>
<organism evidence="18 19">
    <name type="scientific">Chiloscyllium punctatum</name>
    <name type="common">Brownbanded bambooshark</name>
    <name type="synonym">Hemiscyllium punctatum</name>
    <dbReference type="NCBI Taxonomy" id="137246"/>
    <lineage>
        <taxon>Eukaryota</taxon>
        <taxon>Metazoa</taxon>
        <taxon>Chordata</taxon>
        <taxon>Craniata</taxon>
        <taxon>Vertebrata</taxon>
        <taxon>Chondrichthyes</taxon>
        <taxon>Elasmobranchii</taxon>
        <taxon>Galeomorphii</taxon>
        <taxon>Galeoidea</taxon>
        <taxon>Orectolobiformes</taxon>
        <taxon>Hemiscylliidae</taxon>
        <taxon>Chiloscyllium</taxon>
    </lineage>
</organism>
<dbReference type="EMBL" id="BEZZ01000115">
    <property type="protein sequence ID" value="GCC26201.1"/>
    <property type="molecule type" value="Genomic_DNA"/>
</dbReference>
<evidence type="ECO:0000256" key="15">
    <source>
        <dbReference type="SAM" id="Phobius"/>
    </source>
</evidence>
<evidence type="ECO:0000256" key="13">
    <source>
        <dbReference type="ARBA" id="ARBA00023180"/>
    </source>
</evidence>
<evidence type="ECO:0000256" key="2">
    <source>
        <dbReference type="ARBA" id="ARBA00004536"/>
    </source>
</evidence>
<dbReference type="GO" id="GO:1902414">
    <property type="term" value="P:protein localization to cell junction"/>
    <property type="evidence" value="ECO:0007669"/>
    <property type="project" value="TreeGrafter"/>
</dbReference>
<dbReference type="FunFam" id="2.60.40.10:FF:000268">
    <property type="entry name" value="Nectin cell adhesion molecule 1"/>
    <property type="match status" value="1"/>
</dbReference>
<feature type="domain" description="Ig-like" evidence="17">
    <location>
        <begin position="23"/>
        <end position="139"/>
    </location>
</feature>
<dbReference type="PROSITE" id="PS50835">
    <property type="entry name" value="IG_LIKE"/>
    <property type="match status" value="3"/>
</dbReference>
<dbReference type="OMA" id="CVVNYHM"/>
<dbReference type="GO" id="GO:0005912">
    <property type="term" value="C:adherens junction"/>
    <property type="evidence" value="ECO:0007669"/>
    <property type="project" value="UniProtKB-SubCell"/>
</dbReference>
<evidence type="ECO:0000256" key="9">
    <source>
        <dbReference type="ARBA" id="ARBA00022949"/>
    </source>
</evidence>
<dbReference type="InterPro" id="IPR036179">
    <property type="entry name" value="Ig-like_dom_sf"/>
</dbReference>
<keyword evidence="5 15" id="KW-0812">Transmembrane</keyword>
<dbReference type="CDD" id="cd12087">
    <property type="entry name" value="TM_EGFR-like"/>
    <property type="match status" value="1"/>
</dbReference>
<keyword evidence="6 16" id="KW-0732">Signal</keyword>
<evidence type="ECO:0000256" key="10">
    <source>
        <dbReference type="ARBA" id="ARBA00022989"/>
    </source>
</evidence>
<name>A0A401S745_CHIPU</name>
<evidence type="ECO:0000256" key="14">
    <source>
        <dbReference type="SAM" id="MobiDB-lite"/>
    </source>
</evidence>
<dbReference type="InterPro" id="IPR013162">
    <property type="entry name" value="CD80_C2-set"/>
</dbReference>
<feature type="region of interest" description="Disordered" evidence="14">
    <location>
        <begin position="420"/>
        <end position="474"/>
    </location>
</feature>
<reference evidence="18 19" key="1">
    <citation type="journal article" date="2018" name="Nat. Ecol. Evol.">
        <title>Shark genomes provide insights into elasmobranch evolution and the origin of vertebrates.</title>
        <authorList>
            <person name="Hara Y"/>
            <person name="Yamaguchi K"/>
            <person name="Onimaru K"/>
            <person name="Kadota M"/>
            <person name="Koyanagi M"/>
            <person name="Keeley SD"/>
            <person name="Tatsumi K"/>
            <person name="Tanaka K"/>
            <person name="Motone F"/>
            <person name="Kageyama Y"/>
            <person name="Nozu R"/>
            <person name="Adachi N"/>
            <person name="Nishimura O"/>
            <person name="Nakagawa R"/>
            <person name="Tanegashima C"/>
            <person name="Kiyatake I"/>
            <person name="Matsumoto R"/>
            <person name="Murakumo K"/>
            <person name="Nishida K"/>
            <person name="Terakita A"/>
            <person name="Kuratani S"/>
            <person name="Sato K"/>
            <person name="Hyodo S Kuraku.S."/>
        </authorList>
    </citation>
    <scope>NUCLEOTIDE SEQUENCE [LARGE SCALE GENOMIC DNA]</scope>
</reference>
<feature type="transmembrane region" description="Helical" evidence="15">
    <location>
        <begin position="361"/>
        <end position="384"/>
    </location>
</feature>
<evidence type="ECO:0000256" key="8">
    <source>
        <dbReference type="ARBA" id="ARBA00022889"/>
    </source>
</evidence>
<feature type="chain" id="PRO_5019462558" description="Ig-like domain-containing protein" evidence="16">
    <location>
        <begin position="29"/>
        <end position="504"/>
    </location>
</feature>
<evidence type="ECO:0000256" key="4">
    <source>
        <dbReference type="ARBA" id="ARBA00022475"/>
    </source>
</evidence>
<evidence type="ECO:0000256" key="5">
    <source>
        <dbReference type="ARBA" id="ARBA00022692"/>
    </source>
</evidence>
<dbReference type="InterPro" id="IPR003598">
    <property type="entry name" value="Ig_sub2"/>
</dbReference>
<dbReference type="SUPFAM" id="SSF48726">
    <property type="entry name" value="Immunoglobulin"/>
    <property type="match status" value="3"/>
</dbReference>
<dbReference type="Proteomes" id="UP000287033">
    <property type="component" value="Unassembled WGS sequence"/>
</dbReference>
<dbReference type="InterPro" id="IPR051427">
    <property type="entry name" value="Nectin/Nectin-like"/>
</dbReference>
<proteinExistence type="inferred from homology"/>
<dbReference type="PANTHER" id="PTHR23277:SF69">
    <property type="entry name" value="NECTIN-1"/>
    <property type="match status" value="1"/>
</dbReference>
<feature type="domain" description="Ig-like" evidence="17">
    <location>
        <begin position="152"/>
        <end position="240"/>
    </location>
</feature>
<dbReference type="SMART" id="SM00408">
    <property type="entry name" value="IGc2"/>
    <property type="match status" value="2"/>
</dbReference>
<sequence length="504" mass="55640">MEPALGDWRTARLLLLVLALLLPPVFQAQTVIVDDSVSGFIGTNVTLSCTFTNNNPNIKITQVTWQKATNGSKQNIAIFHPTMGVSVLPPHKGRVSFKKPSLDDATIQLFNLELSDEGVYICEFATFPTGNRESQVNLTVFARPVNDAELSPNTITARAGFSGKIVVATCTSANGKPPGIITWETKVNGEAVVKEFHNQNGTITVVSQYLLVPSREAHQQLLTCVVNYQADRTTSMLTLNVQYEPEVTVEGFDGNWYLNREDVRLTCRADGNPPATTYKWKMLNGSLPVNVEPQNATLFFKRTVTYDLAGTYVCEATNAIGTRSGLVEVNVTESPQILPSSTSSPSVRESLDSSGSSRKTLVIGAVVGGLILVLIVGVIIFIVLRKRQQTFKGDYNTKKHVFGNGYSKAGIMPPAPEHISYQEESDEDKKPSSMNVSYENERKVSRDGVDFDTDSKRPYFTVDESDTQEDFDEQTLSFQYPQDLTEDMVSQNDGSIISKKEWYV</sequence>
<dbReference type="SMART" id="SM00406">
    <property type="entry name" value="IGv"/>
    <property type="match status" value="1"/>
</dbReference>
<feature type="signal peptide" evidence="16">
    <location>
        <begin position="1"/>
        <end position="28"/>
    </location>
</feature>
<evidence type="ECO:0000256" key="7">
    <source>
        <dbReference type="ARBA" id="ARBA00022737"/>
    </source>
</evidence>
<dbReference type="AlphaFoldDB" id="A0A401S745"/>
<comment type="subcellular location">
    <subcellularLocation>
        <location evidence="2">Cell junction</location>
        <location evidence="2">Adherens junction</location>
    </subcellularLocation>
    <subcellularLocation>
        <location evidence="1">Cell membrane</location>
        <topology evidence="1">Single-pass type I membrane protein</topology>
    </subcellularLocation>
</comment>
<dbReference type="OrthoDB" id="8718740at2759"/>
<dbReference type="InterPro" id="IPR003599">
    <property type="entry name" value="Ig_sub"/>
</dbReference>
<keyword evidence="4" id="KW-1003">Cell membrane</keyword>
<protein>
    <recommendedName>
        <fullName evidence="17">Ig-like domain-containing protein</fullName>
    </recommendedName>
</protein>
<dbReference type="GO" id="GO:0007157">
    <property type="term" value="P:heterophilic cell-cell adhesion via plasma membrane cell adhesion molecules"/>
    <property type="evidence" value="ECO:0007669"/>
    <property type="project" value="TreeGrafter"/>
</dbReference>
<keyword evidence="7" id="KW-0677">Repeat</keyword>
<dbReference type="Pfam" id="PF07686">
    <property type="entry name" value="V-set"/>
    <property type="match status" value="1"/>
</dbReference>
<evidence type="ECO:0000256" key="6">
    <source>
        <dbReference type="ARBA" id="ARBA00022729"/>
    </source>
</evidence>